<dbReference type="GO" id="GO:0005783">
    <property type="term" value="C:endoplasmic reticulum"/>
    <property type="evidence" value="ECO:0007669"/>
    <property type="project" value="TreeGrafter"/>
</dbReference>
<dbReference type="STRING" id="5762.D2V721"/>
<dbReference type="PANTHER" id="PTHR10434">
    <property type="entry name" value="1-ACYL-SN-GLYCEROL-3-PHOSPHATE ACYLTRANSFERASE"/>
    <property type="match status" value="1"/>
</dbReference>
<dbReference type="RefSeq" id="XP_002679927.1">
    <property type="nucleotide sequence ID" value="XM_002679881.1"/>
</dbReference>
<dbReference type="InterPro" id="IPR002123">
    <property type="entry name" value="Plipid/glycerol_acylTrfase"/>
</dbReference>
<dbReference type="VEuPathDB" id="AmoebaDB:NAEGRDRAFT_31729"/>
<dbReference type="GO" id="GO:0006654">
    <property type="term" value="P:phosphatidic acid biosynthetic process"/>
    <property type="evidence" value="ECO:0007669"/>
    <property type="project" value="TreeGrafter"/>
</dbReference>
<dbReference type="AlphaFoldDB" id="D2V721"/>
<dbReference type="PANTHER" id="PTHR10434:SF11">
    <property type="entry name" value="1-ACYL-SN-GLYCEROL-3-PHOSPHATE ACYLTRANSFERASE"/>
    <property type="match status" value="1"/>
</dbReference>
<organism evidence="5">
    <name type="scientific">Naegleria gruberi</name>
    <name type="common">Amoeba</name>
    <dbReference type="NCBI Taxonomy" id="5762"/>
    <lineage>
        <taxon>Eukaryota</taxon>
        <taxon>Discoba</taxon>
        <taxon>Heterolobosea</taxon>
        <taxon>Tetramitia</taxon>
        <taxon>Eutetramitia</taxon>
        <taxon>Vahlkampfiidae</taxon>
        <taxon>Naegleria</taxon>
    </lineage>
</organism>
<dbReference type="CDD" id="cd07989">
    <property type="entry name" value="LPLAT_AGPAT-like"/>
    <property type="match status" value="1"/>
</dbReference>
<evidence type="ECO:0000313" key="4">
    <source>
        <dbReference type="EMBL" id="EFC47183.1"/>
    </source>
</evidence>
<dbReference type="eggNOG" id="KOG2848">
    <property type="taxonomic scope" value="Eukaryota"/>
</dbReference>
<dbReference type="GO" id="GO:0003841">
    <property type="term" value="F:1-acylglycerol-3-phosphate O-acyltransferase activity"/>
    <property type="evidence" value="ECO:0007669"/>
    <property type="project" value="TreeGrafter"/>
</dbReference>
<dbReference type="OMA" id="RIYMFNH"/>
<dbReference type="Pfam" id="PF01553">
    <property type="entry name" value="Acyltransferase"/>
    <property type="match status" value="1"/>
</dbReference>
<evidence type="ECO:0000259" key="3">
    <source>
        <dbReference type="SMART" id="SM00563"/>
    </source>
</evidence>
<dbReference type="SUPFAM" id="SSF69593">
    <property type="entry name" value="Glycerol-3-phosphate (1)-acyltransferase"/>
    <property type="match status" value="1"/>
</dbReference>
<reference evidence="4 5" key="1">
    <citation type="journal article" date="2010" name="Cell">
        <title>The genome of Naegleria gruberi illuminates early eukaryotic versatility.</title>
        <authorList>
            <person name="Fritz-Laylin L.K."/>
            <person name="Prochnik S.E."/>
            <person name="Ginger M.L."/>
            <person name="Dacks J.B."/>
            <person name="Carpenter M.L."/>
            <person name="Field M.C."/>
            <person name="Kuo A."/>
            <person name="Paredez A."/>
            <person name="Chapman J."/>
            <person name="Pham J."/>
            <person name="Shu S."/>
            <person name="Neupane R."/>
            <person name="Cipriano M."/>
            <person name="Mancuso J."/>
            <person name="Tu H."/>
            <person name="Salamov A."/>
            <person name="Lindquist E."/>
            <person name="Shapiro H."/>
            <person name="Lucas S."/>
            <person name="Grigoriev I.V."/>
            <person name="Cande W.Z."/>
            <person name="Fulton C."/>
            <person name="Rokhsar D.S."/>
            <person name="Dawson S.C."/>
        </authorList>
    </citation>
    <scope>NUCLEOTIDE SEQUENCE [LARGE SCALE GENOMIC DNA]</scope>
    <source>
        <strain evidence="4 5">NEG-M</strain>
    </source>
</reference>
<dbReference type="EMBL" id="GG738855">
    <property type="protein sequence ID" value="EFC47183.1"/>
    <property type="molecule type" value="Genomic_DNA"/>
</dbReference>
<evidence type="ECO:0000256" key="1">
    <source>
        <dbReference type="ARBA" id="ARBA00022679"/>
    </source>
</evidence>
<dbReference type="InParanoid" id="D2V721"/>
<keyword evidence="2" id="KW-0012">Acyltransferase</keyword>
<protein>
    <submittedName>
        <fullName evidence="4">Predicted protein</fullName>
    </submittedName>
</protein>
<sequence>MGKIFRTATAIVVKSNPYWKLSVKHVNKNSLPTQEKKTIFVCNHQSNMDPFALICGALPIETKWVSKSDLFAIPFAGRMMSNAGDVPIVFKSKKMDDMSTDRDSVKSAMNKLKEHLRNDNAVFFFPEGRRSSTPDQLLEWKKGASIMSLETGADIVPIGLYGTFTMWGIEEALPTPGKAAIVVGEPISVQGMTLEKDVETLNEKTREAVAELLQKAMAEYAKM</sequence>
<dbReference type="OrthoDB" id="417078at2759"/>
<accession>D2V721</accession>
<keyword evidence="1" id="KW-0808">Transferase</keyword>
<feature type="domain" description="Phospholipid/glycerol acyltransferase" evidence="3">
    <location>
        <begin position="38"/>
        <end position="163"/>
    </location>
</feature>
<proteinExistence type="predicted"/>
<gene>
    <name evidence="4" type="ORF">NAEGRDRAFT_31729</name>
</gene>
<dbReference type="KEGG" id="ngr:NAEGRDRAFT_31729"/>
<keyword evidence="5" id="KW-1185">Reference proteome</keyword>
<evidence type="ECO:0000313" key="5">
    <source>
        <dbReference type="Proteomes" id="UP000006671"/>
    </source>
</evidence>
<dbReference type="SMART" id="SM00563">
    <property type="entry name" value="PlsC"/>
    <property type="match status" value="1"/>
</dbReference>
<dbReference type="GeneID" id="8848947"/>
<dbReference type="Proteomes" id="UP000006671">
    <property type="component" value="Unassembled WGS sequence"/>
</dbReference>
<evidence type="ECO:0000256" key="2">
    <source>
        <dbReference type="ARBA" id="ARBA00023315"/>
    </source>
</evidence>
<name>D2V721_NAEGR</name>